<evidence type="ECO:0000256" key="1">
    <source>
        <dbReference type="ARBA" id="ARBA00022614"/>
    </source>
</evidence>
<dbReference type="Gramene" id="AUR62015406-RA">
    <property type="protein sequence ID" value="AUR62015406-RA:cds"/>
    <property type="gene ID" value="AUR62015406"/>
</dbReference>
<dbReference type="InterPro" id="IPR027417">
    <property type="entry name" value="P-loop_NTPase"/>
</dbReference>
<dbReference type="Proteomes" id="UP000596660">
    <property type="component" value="Unplaced"/>
</dbReference>
<organism evidence="8 9">
    <name type="scientific">Chenopodium quinoa</name>
    <name type="common">Quinoa</name>
    <dbReference type="NCBI Taxonomy" id="63459"/>
    <lineage>
        <taxon>Eukaryota</taxon>
        <taxon>Viridiplantae</taxon>
        <taxon>Streptophyta</taxon>
        <taxon>Embryophyta</taxon>
        <taxon>Tracheophyta</taxon>
        <taxon>Spermatophyta</taxon>
        <taxon>Magnoliopsida</taxon>
        <taxon>eudicotyledons</taxon>
        <taxon>Gunneridae</taxon>
        <taxon>Pentapetalae</taxon>
        <taxon>Caryophyllales</taxon>
        <taxon>Chenopodiaceae</taxon>
        <taxon>Chenopodioideae</taxon>
        <taxon>Atripliceae</taxon>
        <taxon>Chenopodium</taxon>
    </lineage>
</organism>
<dbReference type="InterPro" id="IPR032675">
    <property type="entry name" value="LRR_dom_sf"/>
</dbReference>
<dbReference type="InterPro" id="IPR057135">
    <property type="entry name" value="At4g27190-like_LRR"/>
</dbReference>
<evidence type="ECO:0000256" key="2">
    <source>
        <dbReference type="ARBA" id="ARBA00022737"/>
    </source>
</evidence>
<reference evidence="8" key="1">
    <citation type="journal article" date="2017" name="Nature">
        <title>The genome of Chenopodium quinoa.</title>
        <authorList>
            <person name="Jarvis D.E."/>
            <person name="Ho Y.S."/>
            <person name="Lightfoot D.J."/>
            <person name="Schmoeckel S.M."/>
            <person name="Li B."/>
            <person name="Borm T.J.A."/>
            <person name="Ohyanagi H."/>
            <person name="Mineta K."/>
            <person name="Michell C.T."/>
            <person name="Saber N."/>
            <person name="Kharbatia N.M."/>
            <person name="Rupper R.R."/>
            <person name="Sharp A.R."/>
            <person name="Dally N."/>
            <person name="Boughton B.A."/>
            <person name="Woo Y.H."/>
            <person name="Gao G."/>
            <person name="Schijlen E.G.W.M."/>
            <person name="Guo X."/>
            <person name="Momin A.A."/>
            <person name="Negrao S."/>
            <person name="Al-Babili S."/>
            <person name="Gehring C."/>
            <person name="Roessner U."/>
            <person name="Jung C."/>
            <person name="Murphy K."/>
            <person name="Arold S.T."/>
            <person name="Gojobori T."/>
            <person name="van der Linden C.G."/>
            <person name="van Loo E.N."/>
            <person name="Jellen E.N."/>
            <person name="Maughan P.J."/>
            <person name="Tester M."/>
        </authorList>
    </citation>
    <scope>NUCLEOTIDE SEQUENCE [LARGE SCALE GENOMIC DNA]</scope>
    <source>
        <strain evidence="8">cv. PI 614886</strain>
    </source>
</reference>
<proteinExistence type="predicted"/>
<feature type="domain" description="Disease resistance protein At4g27190-like leucine-rich repeats" evidence="5">
    <location>
        <begin position="959"/>
        <end position="1080"/>
    </location>
</feature>
<dbReference type="InterPro" id="IPR058922">
    <property type="entry name" value="WHD_DRP"/>
</dbReference>
<dbReference type="Pfam" id="PF23559">
    <property type="entry name" value="WHD_DRP"/>
    <property type="match status" value="1"/>
</dbReference>
<evidence type="ECO:0000259" key="5">
    <source>
        <dbReference type="Pfam" id="PF23247"/>
    </source>
</evidence>
<reference evidence="8" key="2">
    <citation type="submission" date="2021-03" db="UniProtKB">
        <authorList>
            <consortium name="EnsemblPlants"/>
        </authorList>
    </citation>
    <scope>IDENTIFICATION</scope>
</reference>
<dbReference type="Pfam" id="PF00931">
    <property type="entry name" value="NB-ARC"/>
    <property type="match status" value="1"/>
</dbReference>
<dbReference type="SUPFAM" id="SSF52058">
    <property type="entry name" value="L domain-like"/>
    <property type="match status" value="1"/>
</dbReference>
<dbReference type="PANTHER" id="PTHR36766">
    <property type="entry name" value="PLANT BROAD-SPECTRUM MILDEW RESISTANCE PROTEIN RPW8"/>
    <property type="match status" value="1"/>
</dbReference>
<accession>A0A803LM95</accession>
<keyword evidence="1" id="KW-0433">Leucine-rich repeat</keyword>
<keyword evidence="2" id="KW-0677">Repeat</keyword>
<feature type="domain" description="Disease resistance protein winged helix" evidence="6">
    <location>
        <begin position="423"/>
        <end position="493"/>
    </location>
</feature>
<dbReference type="InterPro" id="IPR042197">
    <property type="entry name" value="Apaf_helical"/>
</dbReference>
<evidence type="ECO:0000259" key="6">
    <source>
        <dbReference type="Pfam" id="PF23559"/>
    </source>
</evidence>
<dbReference type="FunFam" id="1.10.10.10:FF:000322">
    <property type="entry name" value="Probable disease resistance protein At1g63360"/>
    <property type="match status" value="1"/>
</dbReference>
<dbReference type="PANTHER" id="PTHR36766:SF35">
    <property type="entry name" value="DISEASE RESISTANCE PROTEIN RGA3"/>
    <property type="match status" value="1"/>
</dbReference>
<name>A0A803LM95_CHEQI</name>
<dbReference type="Gene3D" id="3.40.50.300">
    <property type="entry name" value="P-loop containing nucleotide triphosphate hydrolases"/>
    <property type="match status" value="1"/>
</dbReference>
<dbReference type="GO" id="GO:0043531">
    <property type="term" value="F:ADP binding"/>
    <property type="evidence" value="ECO:0007669"/>
    <property type="project" value="InterPro"/>
</dbReference>
<evidence type="ECO:0000256" key="3">
    <source>
        <dbReference type="ARBA" id="ARBA00022821"/>
    </source>
</evidence>
<dbReference type="SUPFAM" id="SSF52540">
    <property type="entry name" value="P-loop containing nucleoside triphosphate hydrolases"/>
    <property type="match status" value="1"/>
</dbReference>
<evidence type="ECO:0000313" key="8">
    <source>
        <dbReference type="EnsemblPlants" id="AUR62015406-RA:cds"/>
    </source>
</evidence>
<feature type="domain" description="NB-ARC" evidence="4">
    <location>
        <begin position="165"/>
        <end position="339"/>
    </location>
</feature>
<evidence type="ECO:0000259" key="7">
    <source>
        <dbReference type="Pfam" id="PF25019"/>
    </source>
</evidence>
<sequence>MEIGFGTAVSAVDSLNETLRTLESKELISKYGFKSQIGELLVTVPKLRDLFLLADELDYLSAYERLRIQGLKYAVFEANQVLEEIVVQLLKDRGGLVKKVRLYWVAYCVSQKLRKIRNKLDIRDLFNSIDDNIVFLSRRKENSQETSRRKETCSYLRENSIIGRDDEVENIIGMLLDSSNVQCNPSFLSIVGFGGLGKTALAQLVFNHPRVHAAFPLRLWTCISNDQNQLDICGTLKKILESANGQNHEGSTMDQVQSQLREQLASQRYLLVLDDVWTENHIKWDELVKNLVGPQKGSWILVTTRSKTTATMVGGAMYELQALSKDNSWHLFAKIAFRPDQSNPPDELVTIGRNIVDECAGHPLAIRVAGSLFCGQAMVRWQTFQKIGLAYCQESQRGIAPILKLSFQNLESPLKSCFSYCALFPKGFEIEKEKLKSLWMAQGYISFHEGQSIEEACEEYFSILLNRCFFQVVKKDHYGQIVSCKIHDLMHDVSQHISGQEMYVMKASCSELDKNVRHLSVSGTSDEYNLGRTNILSYLHFCEEGFQLGKVNMSYLESLVANCLNLKALDLSGFILERLPDSVSKLVQLRYLNISGNTEMKFLPKSITELDNLQTLMLRWCCTLKELPSDLGRLDKLRLLDIRGCISLTCMPSSMGKLTCLHSLSDYIVGDEQSYSSQSQWFGGLDDLKHLNNLRGCLNIQIRWPRHVKYVVKEDDEQDELCLGNKEHLIVILFDFIHEEADGRAGNEEAERLMEKLHPHHNLKFLEVKKYHGLKMPNWVAFLPNLVEICLTDCRELEYLPCLENLLCLKVLRLVNLAKLEWVGEDNSLADSSSTPTPHQLSSTEGLSYLLSLETIEMSNLPKLKGWRRGAGDDHQFLSGGSNNSSSNKAKLQSLPSFTALKSLFIWNCPELTYFPPCPNMEDLSLLKFNSRLQMILNCERDICGDKELGSLREAANVFSGCSSSLRHLIIRDCCTLSSVGGLEHLMALEKLEIRDCDNLRLSEEQQEEGVECTGINTNFMPRLTTLTLHGLRQLMSLPNWMQFLPALQSLEISFCNQLISMPNWMANLQSLNHLTVSGCSKSLKKRCQQEDPPGKDWPYIQHIGNIDFQECFY</sequence>
<dbReference type="GO" id="GO:0006952">
    <property type="term" value="P:defense response"/>
    <property type="evidence" value="ECO:0007669"/>
    <property type="project" value="UniProtKB-KW"/>
</dbReference>
<keyword evidence="3" id="KW-0611">Plant defense</keyword>
<evidence type="ECO:0008006" key="10">
    <source>
        <dbReference type="Google" id="ProtNLM"/>
    </source>
</evidence>
<dbReference type="Gene3D" id="3.80.10.10">
    <property type="entry name" value="Ribonuclease Inhibitor"/>
    <property type="match status" value="2"/>
</dbReference>
<dbReference type="InterPro" id="IPR002182">
    <property type="entry name" value="NB-ARC"/>
</dbReference>
<dbReference type="InterPro" id="IPR036388">
    <property type="entry name" value="WH-like_DNA-bd_sf"/>
</dbReference>
<dbReference type="Gene3D" id="1.10.8.430">
    <property type="entry name" value="Helical domain of apoptotic protease-activating factors"/>
    <property type="match status" value="1"/>
</dbReference>
<dbReference type="Pfam" id="PF25019">
    <property type="entry name" value="LRR_R13L1-DRL21"/>
    <property type="match status" value="1"/>
</dbReference>
<evidence type="ECO:0000259" key="4">
    <source>
        <dbReference type="Pfam" id="PF00931"/>
    </source>
</evidence>
<dbReference type="OMA" id="CERDICG"/>
<dbReference type="InterPro" id="IPR056789">
    <property type="entry name" value="LRR_R13L1-DRL21"/>
</dbReference>
<dbReference type="PRINTS" id="PR00364">
    <property type="entry name" value="DISEASERSIST"/>
</dbReference>
<evidence type="ECO:0000313" key="9">
    <source>
        <dbReference type="Proteomes" id="UP000596660"/>
    </source>
</evidence>
<dbReference type="Pfam" id="PF23247">
    <property type="entry name" value="LRR_RPS2"/>
    <property type="match status" value="1"/>
</dbReference>
<protein>
    <recommendedName>
        <fullName evidence="10">NB-ARC domain-containing protein</fullName>
    </recommendedName>
</protein>
<keyword evidence="9" id="KW-1185">Reference proteome</keyword>
<feature type="domain" description="R13L1/DRL21-like LRR repeat region" evidence="7">
    <location>
        <begin position="685"/>
        <end position="816"/>
    </location>
</feature>
<dbReference type="Gene3D" id="1.10.10.10">
    <property type="entry name" value="Winged helix-like DNA-binding domain superfamily/Winged helix DNA-binding domain"/>
    <property type="match status" value="1"/>
</dbReference>
<dbReference type="EnsemblPlants" id="AUR62015406-RA">
    <property type="protein sequence ID" value="AUR62015406-RA:cds"/>
    <property type="gene ID" value="AUR62015406"/>
</dbReference>
<dbReference type="AlphaFoldDB" id="A0A803LM95"/>